<gene>
    <name evidence="7" type="ORF">PIIN_00871</name>
</gene>
<dbReference type="EMBL" id="CAFZ01000008">
    <property type="protein sequence ID" value="CCA67034.1"/>
    <property type="molecule type" value="Genomic_DNA"/>
</dbReference>
<dbReference type="Gene3D" id="3.30.160.60">
    <property type="entry name" value="Classic Zinc Finger"/>
    <property type="match status" value="2"/>
</dbReference>
<dbReference type="OMA" id="HEVEDHN"/>
<protein>
    <recommendedName>
        <fullName evidence="6">C2H2-type domain-containing protein</fullName>
    </recommendedName>
</protein>
<name>G4T6R6_SERID</name>
<dbReference type="eggNOG" id="KOG1721">
    <property type="taxonomic scope" value="Eukaryota"/>
</dbReference>
<dbReference type="AlphaFoldDB" id="G4T6R6"/>
<dbReference type="Proteomes" id="UP000007148">
    <property type="component" value="Unassembled WGS sequence"/>
</dbReference>
<evidence type="ECO:0000256" key="4">
    <source>
        <dbReference type="ARBA" id="ARBA00022833"/>
    </source>
</evidence>
<sequence length="236" mass="27175">MSDQRSYCIHCRRQFDSVGQLNTHFSNAHKESLHCEQCGLWFRYATNLTQHLASPVHNERNLPCPHCSEVFKTTSGVAHHLEYKCLRKVTEAVIKWDTDHQITDRVYTNRIREVSEDGTDYDDDILFSHHTTAMQQILDVLATEETWNATVDAYVCPVATCERQFAKLPHLNQHLRSQIHRTDPSTFRCPKCSGRFSVVSALIQHLESASCGLSGQIQVKQIYTGLHDMFKRLLVF</sequence>
<dbReference type="SMART" id="SM00355">
    <property type="entry name" value="ZnF_C2H2"/>
    <property type="match status" value="5"/>
</dbReference>
<dbReference type="HOGENOM" id="CLU_075838_1_1_1"/>
<feature type="domain" description="C2H2-type" evidence="6">
    <location>
        <begin position="33"/>
        <end position="62"/>
    </location>
</feature>
<evidence type="ECO:0000313" key="7">
    <source>
        <dbReference type="EMBL" id="CCA67034.1"/>
    </source>
</evidence>
<dbReference type="PROSITE" id="PS00028">
    <property type="entry name" value="ZINC_FINGER_C2H2_1"/>
    <property type="match status" value="2"/>
</dbReference>
<dbReference type="InParanoid" id="G4T6R6"/>
<keyword evidence="2" id="KW-0677">Repeat</keyword>
<evidence type="ECO:0000259" key="6">
    <source>
        <dbReference type="PROSITE" id="PS50157"/>
    </source>
</evidence>
<dbReference type="PANTHER" id="PTHR24379">
    <property type="entry name" value="KRAB AND ZINC FINGER DOMAIN-CONTAINING"/>
    <property type="match status" value="1"/>
</dbReference>
<dbReference type="PANTHER" id="PTHR24379:SF121">
    <property type="entry name" value="C2H2-TYPE DOMAIN-CONTAINING PROTEIN"/>
    <property type="match status" value="1"/>
</dbReference>
<reference evidence="7 8" key="1">
    <citation type="journal article" date="2011" name="PLoS Pathog.">
        <title>Endophytic Life Strategies Decoded by Genome and Transcriptome Analyses of the Mutualistic Root Symbiont Piriformospora indica.</title>
        <authorList>
            <person name="Zuccaro A."/>
            <person name="Lahrmann U."/>
            <person name="Guldener U."/>
            <person name="Langen G."/>
            <person name="Pfiffi S."/>
            <person name="Biedenkopf D."/>
            <person name="Wong P."/>
            <person name="Samans B."/>
            <person name="Grimm C."/>
            <person name="Basiewicz M."/>
            <person name="Murat C."/>
            <person name="Martin F."/>
            <person name="Kogel K.H."/>
        </authorList>
    </citation>
    <scope>NUCLEOTIDE SEQUENCE [LARGE SCALE GENOMIC DNA]</scope>
    <source>
        <strain evidence="7 8">DSM 11827</strain>
    </source>
</reference>
<evidence type="ECO:0000256" key="5">
    <source>
        <dbReference type="PROSITE-ProRule" id="PRU00042"/>
    </source>
</evidence>
<dbReference type="OrthoDB" id="6077919at2759"/>
<evidence type="ECO:0000256" key="1">
    <source>
        <dbReference type="ARBA" id="ARBA00022723"/>
    </source>
</evidence>
<proteinExistence type="predicted"/>
<dbReference type="InterPro" id="IPR013087">
    <property type="entry name" value="Znf_C2H2_type"/>
</dbReference>
<feature type="domain" description="C2H2-type" evidence="6">
    <location>
        <begin position="154"/>
        <end position="185"/>
    </location>
</feature>
<dbReference type="InterPro" id="IPR036236">
    <property type="entry name" value="Znf_C2H2_sf"/>
</dbReference>
<keyword evidence="3 5" id="KW-0863">Zinc-finger</keyword>
<keyword evidence="4" id="KW-0862">Zinc</keyword>
<evidence type="ECO:0000313" key="8">
    <source>
        <dbReference type="Proteomes" id="UP000007148"/>
    </source>
</evidence>
<keyword evidence="8" id="KW-1185">Reference proteome</keyword>
<keyword evidence="1" id="KW-0479">Metal-binding</keyword>
<accession>G4T6R6</accession>
<comment type="caution">
    <text evidence="7">The sequence shown here is derived from an EMBL/GenBank/DDBJ whole genome shotgun (WGS) entry which is preliminary data.</text>
</comment>
<evidence type="ECO:0000256" key="2">
    <source>
        <dbReference type="ARBA" id="ARBA00022737"/>
    </source>
</evidence>
<evidence type="ECO:0000256" key="3">
    <source>
        <dbReference type="ARBA" id="ARBA00022771"/>
    </source>
</evidence>
<dbReference type="STRING" id="1109443.G4T6R6"/>
<organism evidence="7 8">
    <name type="scientific">Serendipita indica (strain DSM 11827)</name>
    <name type="common">Root endophyte fungus</name>
    <name type="synonym">Piriformospora indica</name>
    <dbReference type="NCBI Taxonomy" id="1109443"/>
    <lineage>
        <taxon>Eukaryota</taxon>
        <taxon>Fungi</taxon>
        <taxon>Dikarya</taxon>
        <taxon>Basidiomycota</taxon>
        <taxon>Agaricomycotina</taxon>
        <taxon>Agaricomycetes</taxon>
        <taxon>Sebacinales</taxon>
        <taxon>Serendipitaceae</taxon>
        <taxon>Serendipita</taxon>
    </lineage>
</organism>
<dbReference type="SUPFAM" id="SSF57667">
    <property type="entry name" value="beta-beta-alpha zinc fingers"/>
    <property type="match status" value="2"/>
</dbReference>
<dbReference type="PROSITE" id="PS50157">
    <property type="entry name" value="ZINC_FINGER_C2H2_2"/>
    <property type="match status" value="2"/>
</dbReference>
<dbReference type="GO" id="GO:0008270">
    <property type="term" value="F:zinc ion binding"/>
    <property type="evidence" value="ECO:0007669"/>
    <property type="project" value="UniProtKB-KW"/>
</dbReference>